<protein>
    <submittedName>
        <fullName evidence="2">Folate transporter</fullName>
    </submittedName>
</protein>
<sequence>MAYCKKREEEKQLKKINVMVYMAFMVTLEIICTRFLAIETPIIRIGFGFIPVAMAGMMFGPLLAGIVGVVSDILGMIIFPKGAYFPGFTLSAFVGAVIYGFFFYRKNVSLKRVILAVGIITLFVNLTMNTIWLTIITGKAAKILLIPRSIKEATMFPIHIVLIYTVWKLVDKFEFVPRLITKSNK</sequence>
<dbReference type="Pfam" id="PF12822">
    <property type="entry name" value="ECF_trnsprt"/>
    <property type="match status" value="1"/>
</dbReference>
<gene>
    <name evidence="2" type="ORF">ADU74_12475</name>
</gene>
<feature type="transmembrane region" description="Helical" evidence="1">
    <location>
        <begin position="84"/>
        <end position="104"/>
    </location>
</feature>
<accession>A0A9Q1UWH7</accession>
<comment type="caution">
    <text evidence="2">The sequence shown here is derived from an EMBL/GenBank/DDBJ whole genome shotgun (WGS) entry which is preliminary data.</text>
</comment>
<name>A0A9Q1UWH7_CLOBO</name>
<dbReference type="Proteomes" id="UP000037540">
    <property type="component" value="Unassembled WGS sequence"/>
</dbReference>
<keyword evidence="1" id="KW-1133">Transmembrane helix</keyword>
<organism evidence="2 3">
    <name type="scientific">Clostridium botulinum</name>
    <dbReference type="NCBI Taxonomy" id="1491"/>
    <lineage>
        <taxon>Bacteria</taxon>
        <taxon>Bacillati</taxon>
        <taxon>Bacillota</taxon>
        <taxon>Clostridia</taxon>
        <taxon>Eubacteriales</taxon>
        <taxon>Clostridiaceae</taxon>
        <taxon>Clostridium</taxon>
    </lineage>
</organism>
<dbReference type="OrthoDB" id="4624at2"/>
<feature type="transmembrane region" description="Helical" evidence="1">
    <location>
        <begin position="18"/>
        <end position="37"/>
    </location>
</feature>
<evidence type="ECO:0000313" key="3">
    <source>
        <dbReference type="Proteomes" id="UP000037540"/>
    </source>
</evidence>
<dbReference type="AlphaFoldDB" id="A0A9Q1UWH7"/>
<dbReference type="NCBIfam" id="TIGR04518">
    <property type="entry name" value="ECF_S_folT_fam"/>
    <property type="match status" value="1"/>
</dbReference>
<dbReference type="Gene3D" id="1.10.1760.20">
    <property type="match status" value="1"/>
</dbReference>
<evidence type="ECO:0000313" key="2">
    <source>
        <dbReference type="EMBL" id="KOA83289.1"/>
    </source>
</evidence>
<keyword evidence="1" id="KW-0812">Transmembrane</keyword>
<proteinExistence type="predicted"/>
<dbReference type="EMBL" id="LGVR01000087">
    <property type="protein sequence ID" value="KOA83289.1"/>
    <property type="molecule type" value="Genomic_DNA"/>
</dbReference>
<feature type="transmembrane region" description="Helical" evidence="1">
    <location>
        <begin position="113"/>
        <end position="133"/>
    </location>
</feature>
<dbReference type="InterPro" id="IPR030949">
    <property type="entry name" value="ECF_S_folate_fam"/>
</dbReference>
<dbReference type="GO" id="GO:0022857">
    <property type="term" value="F:transmembrane transporter activity"/>
    <property type="evidence" value="ECO:0007669"/>
    <property type="project" value="InterPro"/>
</dbReference>
<evidence type="ECO:0000256" key="1">
    <source>
        <dbReference type="SAM" id="Phobius"/>
    </source>
</evidence>
<keyword evidence="1" id="KW-0472">Membrane</keyword>
<dbReference type="InterPro" id="IPR024529">
    <property type="entry name" value="ECF_trnsprt_substrate-spec"/>
</dbReference>
<feature type="transmembrane region" description="Helical" evidence="1">
    <location>
        <begin position="49"/>
        <end position="78"/>
    </location>
</feature>
<reference evidence="2 3" key="1">
    <citation type="submission" date="2015-07" db="EMBL/GenBank/DDBJ databases">
        <title>Draft genome sequences of 17 French Clostridium botulinum group III.</title>
        <authorList>
            <person name="Woudstra C."/>
            <person name="Le Marechal C."/>
            <person name="Souillard R."/>
            <person name="Bayon-Auboyer M.-H."/>
            <person name="Dessouter D."/>
            <person name="Fach P."/>
        </authorList>
    </citation>
    <scope>NUCLEOTIDE SEQUENCE [LARGE SCALE GENOMIC DNA]</scope>
    <source>
        <strain evidence="2 3">12LNRI-CD</strain>
    </source>
</reference>